<keyword evidence="7 9" id="KW-0906">Nuclear pore complex</keyword>
<dbReference type="Pfam" id="PF07575">
    <property type="entry name" value="Nucleopor_Nup85"/>
    <property type="match status" value="1"/>
</dbReference>
<feature type="compositionally biased region" description="Polar residues" evidence="10">
    <location>
        <begin position="243"/>
        <end position="271"/>
    </location>
</feature>
<dbReference type="KEGG" id="slb:AWJ20_3910"/>
<gene>
    <name evidence="11" type="primary">NUP85</name>
    <name evidence="11" type="ORF">AWJ20_3910</name>
</gene>
<feature type="compositionally biased region" description="Low complexity" evidence="10">
    <location>
        <begin position="206"/>
        <end position="216"/>
    </location>
</feature>
<dbReference type="OrthoDB" id="17644at2759"/>
<comment type="similarity">
    <text evidence="2 9">Belongs to the nucleoporin Nup85 family.</text>
</comment>
<feature type="region of interest" description="Disordered" evidence="10">
    <location>
        <begin position="206"/>
        <end position="271"/>
    </location>
</feature>
<feature type="compositionally biased region" description="Polar residues" evidence="10">
    <location>
        <begin position="324"/>
        <end position="336"/>
    </location>
</feature>
<keyword evidence="5 9" id="KW-0653">Protein transport</keyword>
<dbReference type="GO" id="GO:0031965">
    <property type="term" value="C:nuclear membrane"/>
    <property type="evidence" value="ECO:0007669"/>
    <property type="project" value="UniProtKB-UniRule"/>
</dbReference>
<comment type="subcellular location">
    <subcellularLocation>
        <location evidence="1 9">Nucleus</location>
        <location evidence="1 9">Nuclear pore complex</location>
    </subcellularLocation>
</comment>
<feature type="compositionally biased region" description="Polar residues" evidence="10">
    <location>
        <begin position="124"/>
        <end position="144"/>
    </location>
</feature>
<evidence type="ECO:0000256" key="7">
    <source>
        <dbReference type="ARBA" id="ARBA00023132"/>
    </source>
</evidence>
<name>A0A167C1T0_9ASCO</name>
<evidence type="ECO:0000256" key="3">
    <source>
        <dbReference type="ARBA" id="ARBA00022448"/>
    </source>
</evidence>
<dbReference type="AlphaFoldDB" id="A0A167C1T0"/>
<feature type="region of interest" description="Disordered" evidence="10">
    <location>
        <begin position="1"/>
        <end position="67"/>
    </location>
</feature>
<dbReference type="InterPro" id="IPR011502">
    <property type="entry name" value="Nucleoporin_Nup85"/>
</dbReference>
<evidence type="ECO:0000256" key="8">
    <source>
        <dbReference type="ARBA" id="ARBA00023242"/>
    </source>
</evidence>
<evidence type="ECO:0000313" key="12">
    <source>
        <dbReference type="Proteomes" id="UP000189580"/>
    </source>
</evidence>
<evidence type="ECO:0000256" key="4">
    <source>
        <dbReference type="ARBA" id="ARBA00022816"/>
    </source>
</evidence>
<evidence type="ECO:0000256" key="2">
    <source>
        <dbReference type="ARBA" id="ARBA00005573"/>
    </source>
</evidence>
<protein>
    <recommendedName>
        <fullName evidence="9">Nuclear pore complex protein Nup85</fullName>
    </recommendedName>
</protein>
<dbReference type="GO" id="GO:0017056">
    <property type="term" value="F:structural constituent of nuclear pore"/>
    <property type="evidence" value="ECO:0007669"/>
    <property type="project" value="TreeGrafter"/>
</dbReference>
<feature type="compositionally biased region" description="Low complexity" evidence="10">
    <location>
        <begin position="312"/>
        <end position="323"/>
    </location>
</feature>
<keyword evidence="3 9" id="KW-0813">Transport</keyword>
<dbReference type="GO" id="GO:0045893">
    <property type="term" value="P:positive regulation of DNA-templated transcription"/>
    <property type="evidence" value="ECO:0007669"/>
    <property type="project" value="TreeGrafter"/>
</dbReference>
<dbReference type="Proteomes" id="UP000189580">
    <property type="component" value="Chromosome c"/>
</dbReference>
<keyword evidence="6 9" id="KW-0811">Translocation</keyword>
<feature type="region of interest" description="Disordered" evidence="10">
    <location>
        <begin position="312"/>
        <end position="345"/>
    </location>
</feature>
<reference evidence="11 12" key="1">
    <citation type="submission" date="2016-02" db="EMBL/GenBank/DDBJ databases">
        <title>Complete genome sequence and transcriptome regulation of the pentose utilising yeast Sugiyamaella lignohabitans.</title>
        <authorList>
            <person name="Bellasio M."/>
            <person name="Peymann A."/>
            <person name="Valli M."/>
            <person name="Sipitzky M."/>
            <person name="Graf A."/>
            <person name="Sauer M."/>
            <person name="Marx H."/>
            <person name="Mattanovich D."/>
        </authorList>
    </citation>
    <scope>NUCLEOTIDE SEQUENCE [LARGE SCALE GENOMIC DNA]</scope>
    <source>
        <strain evidence="11 12">CBS 10342</strain>
    </source>
</reference>
<keyword evidence="4 9" id="KW-0509">mRNA transport</keyword>
<comment type="subunit">
    <text evidence="9">Component of the nuclear pore complex (NPC).</text>
</comment>
<evidence type="ECO:0000256" key="5">
    <source>
        <dbReference type="ARBA" id="ARBA00022927"/>
    </source>
</evidence>
<sequence>MDYNRLFQNKDRDAGDQESSSEPKPFSFNLGGDSTTGNALQNKPSGVGFNGLFSKQPENSYIDAQPLETNKLPDIGMVEHSIFGASATGAPPSFGAQSTETKSLFSNSSSSGSSQPPLFGGFGRSNNDQVSREQSSVVTNSSTQGNSIFGISTNNNNSSSSQTPSLFNKNTGPTFTSTSLFGSGSHEASVGSSGFNIQKPLSFSATSSATSESTQAPKSEKTEDLSSTLAGKNEGFKFGSGEKSGNSWSFSSTKANETTAGQKNDSRIGTGNTNIFNSISTGTNDSIFGQNSTAITNTGSVALPAFNLKGSASQSASDNISSQTARPSLFASSNSNEESRFGATDSGAPLAVPSIGLDLLSQVTSLDTNYPGRDTIESIDSGFLDYEPNMDSNNLETSQPSVSEFSTAPEFTLEDAPIQNGGLEHWHNMNRTLKFTISTVGNGGVAWIDRRNRDKQSIQNEPTGDIIQEEKKLFSANIPSQIPNSPGYIQFVKDCYNIVKECQDEIESDSSGPVNVVCKHYFNLLYNRILESLNYVEDDTQMMDVSFIVYCFLVVYFEANVKSESEPFAKAFSKWANTVDEGSSPEDAAEIMRMSPPTKHPLYWDFVHDRASRGLLEVCASTLQEANSKEMAADVRESIHYATQLLRSYPNEEGSEYKFHQWKRQCNIAHGHAQDIADPALRIQLVRLFDILRGHKATILEQNSNSWFVALSALVMFNDPSRSRLKEYFDIVQAEIPIDSLLKWESGCAAVISGDILVAIQKLESLDSCVATAVAQLCQMRGLLDDYGIVRINNEPSVRDWLVLSHGQNCITSEIPELEKIGINILVDLDIPQSRATLAEYLPRYVAHDVEELEWVLSTANELGLHDTERQIHRIAARNYAFNGCFLEAFFELDKAKDASALQALSWQLFEDSLVFNEPAAEDLTIQAVLPNSGVELSPLVHEIMAPFAVLNEAFELLRSEKYIQAGGRILALLRFPYLPGRFVAPLLSMIISLLSHNKQPRSFTSTDLVLVMDTLDMWEKQATNTKDHVDTSGYKEGLAIIERAVHTAKTEETLPLKNNDWRALLLSIPVEKIPDFIISTGRIVLAREVSRAYLSGL</sequence>
<dbReference type="EMBL" id="CP014500">
    <property type="protein sequence ID" value="ANB11112.1"/>
    <property type="molecule type" value="Genomic_DNA"/>
</dbReference>
<evidence type="ECO:0000313" key="11">
    <source>
        <dbReference type="EMBL" id="ANB11112.1"/>
    </source>
</evidence>
<feature type="compositionally biased region" description="Low complexity" evidence="10">
    <location>
        <begin position="103"/>
        <end position="119"/>
    </location>
</feature>
<dbReference type="GO" id="GO:0006406">
    <property type="term" value="P:mRNA export from nucleus"/>
    <property type="evidence" value="ECO:0007669"/>
    <property type="project" value="TreeGrafter"/>
</dbReference>
<keyword evidence="9" id="KW-0472">Membrane</keyword>
<dbReference type="RefSeq" id="XP_018733589.1">
    <property type="nucleotide sequence ID" value="XM_018880950.1"/>
</dbReference>
<accession>A0A167C1T0</accession>
<dbReference type="PANTHER" id="PTHR13373:SF21">
    <property type="entry name" value="NUCLEAR PORE COMPLEX PROTEIN NUP85"/>
    <property type="match status" value="1"/>
</dbReference>
<feature type="region of interest" description="Disordered" evidence="10">
    <location>
        <begin position="83"/>
        <end position="171"/>
    </location>
</feature>
<dbReference type="PANTHER" id="PTHR13373">
    <property type="entry name" value="FROUNT PROTEIN-RELATED"/>
    <property type="match status" value="1"/>
</dbReference>
<evidence type="ECO:0000256" key="6">
    <source>
        <dbReference type="ARBA" id="ARBA00023010"/>
    </source>
</evidence>
<dbReference type="GO" id="GO:0006606">
    <property type="term" value="P:protein import into nucleus"/>
    <property type="evidence" value="ECO:0007669"/>
    <property type="project" value="TreeGrafter"/>
</dbReference>
<comment type="function">
    <text evidence="9">Functions as a component of the nuclear pore complex (NPC).</text>
</comment>
<proteinExistence type="inferred from homology"/>
<evidence type="ECO:0000256" key="9">
    <source>
        <dbReference type="RuleBase" id="RU365073"/>
    </source>
</evidence>
<organism evidence="11 12">
    <name type="scientific">Sugiyamaella lignohabitans</name>
    <dbReference type="NCBI Taxonomy" id="796027"/>
    <lineage>
        <taxon>Eukaryota</taxon>
        <taxon>Fungi</taxon>
        <taxon>Dikarya</taxon>
        <taxon>Ascomycota</taxon>
        <taxon>Saccharomycotina</taxon>
        <taxon>Dipodascomycetes</taxon>
        <taxon>Dipodascales</taxon>
        <taxon>Trichomonascaceae</taxon>
        <taxon>Sugiyamaella</taxon>
    </lineage>
</organism>
<evidence type="ECO:0000256" key="1">
    <source>
        <dbReference type="ARBA" id="ARBA00004567"/>
    </source>
</evidence>
<keyword evidence="12" id="KW-1185">Reference proteome</keyword>
<dbReference type="GeneID" id="30035984"/>
<dbReference type="GO" id="GO:0031080">
    <property type="term" value="C:nuclear pore outer ring"/>
    <property type="evidence" value="ECO:0007669"/>
    <property type="project" value="TreeGrafter"/>
</dbReference>
<feature type="compositionally biased region" description="Polar residues" evidence="10">
    <location>
        <begin position="32"/>
        <end position="44"/>
    </location>
</feature>
<feature type="compositionally biased region" description="Low complexity" evidence="10">
    <location>
        <begin position="145"/>
        <end position="171"/>
    </location>
</feature>
<keyword evidence="8 9" id="KW-0539">Nucleus</keyword>
<evidence type="ECO:0000256" key="10">
    <source>
        <dbReference type="SAM" id="MobiDB-lite"/>
    </source>
</evidence>